<gene>
    <name evidence="1" type="ORF">A3Q56_06537</name>
</gene>
<evidence type="ECO:0000313" key="2">
    <source>
        <dbReference type="Proteomes" id="UP000078046"/>
    </source>
</evidence>
<dbReference type="EMBL" id="LWCA01001178">
    <property type="protein sequence ID" value="OAF65712.1"/>
    <property type="molecule type" value="Genomic_DNA"/>
</dbReference>
<evidence type="ECO:0000313" key="1">
    <source>
        <dbReference type="EMBL" id="OAF65712.1"/>
    </source>
</evidence>
<accession>A0A177AW19</accession>
<proteinExistence type="predicted"/>
<name>A0A177AW19_9BILA</name>
<reference evidence="1 2" key="1">
    <citation type="submission" date="2016-04" db="EMBL/GenBank/DDBJ databases">
        <title>The genome of Intoshia linei affirms orthonectids as highly simplified spiralians.</title>
        <authorList>
            <person name="Mikhailov K.V."/>
            <person name="Slusarev G.S."/>
            <person name="Nikitin M.A."/>
            <person name="Logacheva M.D."/>
            <person name="Penin A."/>
            <person name="Aleoshin V."/>
            <person name="Panchin Y.V."/>
        </authorList>
    </citation>
    <scope>NUCLEOTIDE SEQUENCE [LARGE SCALE GENOMIC DNA]</scope>
    <source>
        <strain evidence="1">Intl2013</strain>
        <tissue evidence="1">Whole animal</tissue>
    </source>
</reference>
<sequence length="116" mass="13510">MPQIKNLDGYLYLDRFNHSNYCYTNQNDVIATRNISQQCISSDFSCAYGYAKHVQNVICEKINPDISNNKKLVCINNNNIDVDLNSIETVYHDDYYARNCFINITNPQSNKVCRHF</sequence>
<dbReference type="AlphaFoldDB" id="A0A177AW19"/>
<comment type="caution">
    <text evidence="1">The sequence shown here is derived from an EMBL/GenBank/DDBJ whole genome shotgun (WGS) entry which is preliminary data.</text>
</comment>
<keyword evidence="2" id="KW-1185">Reference proteome</keyword>
<dbReference type="Proteomes" id="UP000078046">
    <property type="component" value="Unassembled WGS sequence"/>
</dbReference>
<organism evidence="1 2">
    <name type="scientific">Intoshia linei</name>
    <dbReference type="NCBI Taxonomy" id="1819745"/>
    <lineage>
        <taxon>Eukaryota</taxon>
        <taxon>Metazoa</taxon>
        <taxon>Spiralia</taxon>
        <taxon>Lophotrochozoa</taxon>
        <taxon>Mesozoa</taxon>
        <taxon>Orthonectida</taxon>
        <taxon>Rhopaluridae</taxon>
        <taxon>Intoshia</taxon>
    </lineage>
</organism>
<protein>
    <submittedName>
        <fullName evidence="1">Uncharacterized protein</fullName>
    </submittedName>
</protein>